<dbReference type="InterPro" id="IPR016208">
    <property type="entry name" value="Ald_Oxase/xanthine_DH-like"/>
</dbReference>
<evidence type="ECO:0000256" key="8">
    <source>
        <dbReference type="ARBA" id="ARBA00023002"/>
    </source>
</evidence>
<comment type="similarity">
    <text evidence="2">Belongs to the xanthine dehydrogenase family.</text>
</comment>
<dbReference type="Gene3D" id="3.30.43.10">
    <property type="entry name" value="Uridine Diphospho-n-acetylenolpyruvylglucosamine Reductase, domain 2"/>
    <property type="match status" value="1"/>
</dbReference>
<feature type="binding site" evidence="15">
    <location>
        <position position="61"/>
    </location>
    <ligand>
        <name>[2Fe-2S] cluster</name>
        <dbReference type="ChEBI" id="CHEBI:190135"/>
        <label>1</label>
    </ligand>
</feature>
<dbReference type="InterPro" id="IPR000674">
    <property type="entry name" value="Ald_Oxase/Xan_DH_a/b"/>
</dbReference>
<dbReference type="PROSITE" id="PS51085">
    <property type="entry name" value="2FE2S_FER_2"/>
    <property type="match status" value="1"/>
</dbReference>
<dbReference type="InterPro" id="IPR008274">
    <property type="entry name" value="AldOxase/xan_DH_MoCoBD1"/>
</dbReference>
<dbReference type="InterPro" id="IPR005107">
    <property type="entry name" value="CO_DH_flav_C"/>
</dbReference>
<evidence type="ECO:0000259" key="16">
    <source>
        <dbReference type="PROSITE" id="PS51085"/>
    </source>
</evidence>
<dbReference type="Proteomes" id="UP000825935">
    <property type="component" value="Chromosome 26"/>
</dbReference>
<keyword evidence="4" id="KW-0285">Flavoprotein</keyword>
<dbReference type="GO" id="GO:0005506">
    <property type="term" value="F:iron ion binding"/>
    <property type="evidence" value="ECO:0007669"/>
    <property type="project" value="InterPro"/>
</dbReference>
<dbReference type="PROSITE" id="PS00197">
    <property type="entry name" value="2FE2S_FER_1"/>
    <property type="match status" value="1"/>
</dbReference>
<dbReference type="InterPro" id="IPR037165">
    <property type="entry name" value="AldOxase/xan_DH_Mopterin-bd_sf"/>
</dbReference>
<gene>
    <name evidence="18" type="ORF">KP509_26G007000</name>
</gene>
<dbReference type="InterPro" id="IPR016167">
    <property type="entry name" value="FAD-bd_PCMH_sub1"/>
</dbReference>
<dbReference type="InterPro" id="IPR036318">
    <property type="entry name" value="FAD-bd_PCMH-like_sf"/>
</dbReference>
<keyword evidence="3 15" id="KW-0500">Molybdenum</keyword>
<evidence type="ECO:0000256" key="7">
    <source>
        <dbReference type="ARBA" id="ARBA00022827"/>
    </source>
</evidence>
<feature type="binding site" evidence="14">
    <location>
        <position position="437"/>
    </location>
    <ligand>
        <name>FAD</name>
        <dbReference type="ChEBI" id="CHEBI:57692"/>
    </ligand>
</feature>
<evidence type="ECO:0000256" key="6">
    <source>
        <dbReference type="ARBA" id="ARBA00022723"/>
    </source>
</evidence>
<dbReference type="InterPro" id="IPR002346">
    <property type="entry name" value="Mopterin_DH_FAD-bd"/>
</dbReference>
<dbReference type="Gene3D" id="3.90.1170.50">
    <property type="entry name" value="Aldehyde oxidase/xanthine dehydrogenase, a/b hammerhead"/>
    <property type="match status" value="1"/>
</dbReference>
<keyword evidence="5 15" id="KW-0001">2Fe-2S</keyword>
<dbReference type="Pfam" id="PF00111">
    <property type="entry name" value="Fer2"/>
    <property type="match status" value="1"/>
</dbReference>
<feature type="binding site" evidence="14">
    <location>
        <position position="478"/>
    </location>
    <ligand>
        <name>FAD</name>
        <dbReference type="ChEBI" id="CHEBI:57692"/>
    </ligand>
</feature>
<feature type="binding site" evidence="15">
    <location>
        <position position="202"/>
    </location>
    <ligand>
        <name>[2Fe-2S] cluster</name>
        <dbReference type="ChEBI" id="CHEBI:190135"/>
        <label>2</label>
    </ligand>
</feature>
<evidence type="ECO:0000256" key="13">
    <source>
        <dbReference type="PIRSR" id="PIRSR000127-1"/>
    </source>
</evidence>
<dbReference type="PROSITE" id="PS51387">
    <property type="entry name" value="FAD_PCMH"/>
    <property type="match status" value="1"/>
</dbReference>
<evidence type="ECO:0000256" key="15">
    <source>
        <dbReference type="PIRSR" id="PIRSR000127-3"/>
    </source>
</evidence>
<dbReference type="EMBL" id="CM035431">
    <property type="protein sequence ID" value="KAH7296054.1"/>
    <property type="molecule type" value="Genomic_DNA"/>
</dbReference>
<dbReference type="FunFam" id="3.10.20.30:FF:000012">
    <property type="entry name" value="Xanthine dehydrogenase/oxidase"/>
    <property type="match status" value="1"/>
</dbReference>
<evidence type="ECO:0000313" key="18">
    <source>
        <dbReference type="EMBL" id="KAH7296054.1"/>
    </source>
</evidence>
<feature type="active site" description="Proton acceptor" evidence="13">
    <location>
        <position position="1373"/>
    </location>
</feature>
<dbReference type="FunFam" id="3.30.365.10:FF:000001">
    <property type="entry name" value="Xanthine dehydrogenase oxidase"/>
    <property type="match status" value="1"/>
</dbReference>
<dbReference type="SUPFAM" id="SSF54292">
    <property type="entry name" value="2Fe-2S ferredoxin-like"/>
    <property type="match status" value="1"/>
</dbReference>
<dbReference type="InterPro" id="IPR016166">
    <property type="entry name" value="FAD-bd_PCMH"/>
</dbReference>
<dbReference type="OrthoDB" id="8300278at2759"/>
<dbReference type="Gene3D" id="3.30.365.10">
    <property type="entry name" value="Aldehyde oxidase/xanthine dehydrogenase, molybdopterin binding domain"/>
    <property type="match status" value="4"/>
</dbReference>
<comment type="caution">
    <text evidence="18">The sequence shown here is derived from an EMBL/GenBank/DDBJ whole genome shotgun (WGS) entry which is preliminary data.</text>
</comment>
<dbReference type="SUPFAM" id="SSF56003">
    <property type="entry name" value="Molybdenum cofactor-binding domain"/>
    <property type="match status" value="1"/>
</dbReference>
<evidence type="ECO:0000256" key="1">
    <source>
        <dbReference type="ARBA" id="ARBA00001974"/>
    </source>
</evidence>
<feature type="binding site" evidence="15">
    <location>
        <position position="909"/>
    </location>
    <ligand>
        <name>Mo-molybdopterin</name>
        <dbReference type="ChEBI" id="CHEBI:71302"/>
    </ligand>
    <ligandPart>
        <name>Mo</name>
        <dbReference type="ChEBI" id="CHEBI:28685"/>
    </ligandPart>
</feature>
<dbReference type="Pfam" id="PF01315">
    <property type="entry name" value="Ald_Xan_dh_C"/>
    <property type="match status" value="1"/>
</dbReference>
<evidence type="ECO:0000256" key="9">
    <source>
        <dbReference type="ARBA" id="ARBA00023004"/>
    </source>
</evidence>
<protein>
    <submittedName>
        <fullName evidence="18">Uncharacterized protein</fullName>
    </submittedName>
</protein>
<dbReference type="Gene3D" id="3.10.20.30">
    <property type="match status" value="1"/>
</dbReference>
<dbReference type="InterPro" id="IPR001041">
    <property type="entry name" value="2Fe-2S_ferredoxin-type"/>
</dbReference>
<sequence>MEASRNNLSCTSSRPLLFALNGRRVEIASPDPSMTLLTFLRSHARLTGTKLGCGEGGCGACLVLLASYDPISKQVQESSINSCLALLCSVDGCAITTIEGLGSTQTGFHSIHKRMAGFHASQCGYCTPGMCISLYSTLRNSCGHHSPKANHASYSEVPTSECSAAPYRTENGDHEPHKPLHVIPTLTCEDAQKAIIGNICRCTGYRPILDACKSFAGDVDVEDLGINSFWPSSREAKIELLPPYSGILDTSFPNFLIKELDYRESGRNTFACDQSAAVNGFSNPGNALDLKVTFRDGDSGVEKMWVQASSLNSVFEALQSDQAKGDAKLVVGNTSSGYYKDENPRILIDIGRIPELLVLKEVSGALIVGAAVSLGRLIDALEVIISRSTDKSTAPDDGSVAHGLASHMRKVANSHVRHRASVGGNLIMAQQFHFDSDLVPLFLAVGATTHIIASGGKSQTLSIEEFLQIGLLQHGWILESITLPLHEYSGWGNILADTGSESKQRHPGSKECYFRSYRAAPRNLGNALAHLNAAFFASMSHSDNCCTILDLKLAFGAFGGAHAIRVHKVESFLYGKVLSSRTLIEAIDLLKGELQPSLRMSKKASYKLSLAVDYFSSFFSPLLESAFTGTPGIEKGLSSNVEGKRNILSQNDEITKERTCFSGKQIVPSLEEDHLIHKAMEKTDACIQAAGEAVYVDDIPSPDQCLFAAFVVCTKAAAKIKKIDPNRALSSVGVIAFISAKDIPEGGANVGAIAFGASDNLFADYFSEYVGHPVGVVVADTTEHAQAAAHLVEIEYDVEALPIVCIEDAVAKGSLFLVPPFASKVSIGNVEQGFSEADYQVSDAEVRTGSQYYFYMETQTALAIPDEDNCIVVYNSCQSTDLLQKSLSTCLGIPHHNVRIITRRVGGGFGGKASRNIVVANACALAAFKLRRPVRMYLDRKTDMVMMGGRHPTKTSYTVGFKSDGKVTGLRAKISMDGGWSEDLSPFLPIAVTKSLKKYDWGSLDLEYVVCKTNLSSKSAMRGPGHLQGSFIADSIIEHVACTLGLDVHTVITRNMHSLDSASLYFSDADMVGGIESYSLPSMWNSMLSRMEEKRKEVDIFNAANVWLKKGLSVIPCIYEVEQNSKPAKVSIYHDGSIVVEVGGIELGQGLWTKVKQATVHGLTPLITPGTVASSIKVRVVQADSISLAHGGMTSSSTTSEGSCEAVRQACQILVERLLPIKLEKEKGSNSSLTWNNLIRVAQYQEVNLTAHVRWFPRRSTAKYLNYGVAATQVEVDTLTGSVKILESHIIYDCGRSINPAVDIGQIEGAFVQGIGFFLTEEIEVDDKGELLNTDTWTYKPPTIDNIPQKFVVEMLNAGAHENRILSSKACGEPPLLLAGSVHSAVKRAIEAARAGTCAGEADIKNGRFFQLDPPASMERVKNLCGLKRMEDYLKAKAAVTV</sequence>
<dbReference type="SUPFAM" id="SSF54665">
    <property type="entry name" value="CO dehydrogenase molybdoprotein N-domain-like"/>
    <property type="match status" value="1"/>
</dbReference>
<evidence type="ECO:0000256" key="3">
    <source>
        <dbReference type="ARBA" id="ARBA00022505"/>
    </source>
</evidence>
<keyword evidence="10 15" id="KW-0411">Iron-sulfur</keyword>
<comment type="cofactor">
    <cofactor evidence="1 14">
        <name>FAD</name>
        <dbReference type="ChEBI" id="CHEBI:57692"/>
    </cofactor>
</comment>
<feature type="domain" description="2Fe-2S ferredoxin-type" evidence="16">
    <location>
        <begin position="14"/>
        <end position="101"/>
    </location>
</feature>
<dbReference type="InterPro" id="IPR036884">
    <property type="entry name" value="2Fe-2S-bd_dom_sf"/>
</dbReference>
<dbReference type="InterPro" id="IPR006058">
    <property type="entry name" value="2Fe2S_fd_BS"/>
</dbReference>
<dbReference type="GO" id="GO:0071949">
    <property type="term" value="F:FAD binding"/>
    <property type="evidence" value="ECO:0007669"/>
    <property type="project" value="InterPro"/>
</dbReference>
<dbReference type="SUPFAM" id="SSF56176">
    <property type="entry name" value="FAD-binding/transporter-associated domain-like"/>
    <property type="match status" value="1"/>
</dbReference>
<dbReference type="SMART" id="SM01008">
    <property type="entry name" value="Ald_Xan_dh_C"/>
    <property type="match status" value="1"/>
</dbReference>
<accession>A0A8T2RJQ6</accession>
<dbReference type="InterPro" id="IPR046867">
    <property type="entry name" value="AldOxase/xan_DH_MoCoBD2"/>
</dbReference>
<evidence type="ECO:0000313" key="19">
    <source>
        <dbReference type="Proteomes" id="UP000825935"/>
    </source>
</evidence>
<dbReference type="PIRSF" id="PIRSF000127">
    <property type="entry name" value="Xanthine_DH"/>
    <property type="match status" value="1"/>
</dbReference>
<feature type="binding site" evidence="14">
    <location>
        <position position="518"/>
    </location>
    <ligand>
        <name>FAD</name>
        <dbReference type="ChEBI" id="CHEBI:57692"/>
    </ligand>
</feature>
<evidence type="ECO:0000256" key="2">
    <source>
        <dbReference type="ARBA" id="ARBA00006849"/>
    </source>
</evidence>
<organism evidence="18 19">
    <name type="scientific">Ceratopteris richardii</name>
    <name type="common">Triangle waterfern</name>
    <dbReference type="NCBI Taxonomy" id="49495"/>
    <lineage>
        <taxon>Eukaryota</taxon>
        <taxon>Viridiplantae</taxon>
        <taxon>Streptophyta</taxon>
        <taxon>Embryophyta</taxon>
        <taxon>Tracheophyta</taxon>
        <taxon>Polypodiopsida</taxon>
        <taxon>Polypodiidae</taxon>
        <taxon>Polypodiales</taxon>
        <taxon>Pteridineae</taxon>
        <taxon>Pteridaceae</taxon>
        <taxon>Parkerioideae</taxon>
        <taxon>Ceratopteris</taxon>
    </lineage>
</organism>
<keyword evidence="19" id="KW-1185">Reference proteome</keyword>
<feature type="binding site" evidence="15">
    <location>
        <position position="53"/>
    </location>
    <ligand>
        <name>[2Fe-2S] cluster</name>
        <dbReference type="ChEBI" id="CHEBI:190135"/>
        <label>1</label>
    </ligand>
</feature>
<feature type="binding site" evidence="15">
    <location>
        <position position="58"/>
    </location>
    <ligand>
        <name>[2Fe-2S] cluster</name>
        <dbReference type="ChEBI" id="CHEBI:190135"/>
        <label>1</label>
    </ligand>
</feature>
<feature type="binding site" evidence="15">
    <location>
        <position position="1022"/>
    </location>
    <ligand>
        <name>Mo-molybdopterin</name>
        <dbReference type="ChEBI" id="CHEBI:71302"/>
    </ligand>
    <ligandPart>
        <name>Mo</name>
        <dbReference type="ChEBI" id="CHEBI:28685"/>
    </ligandPart>
</feature>
<dbReference type="Pfam" id="PF02738">
    <property type="entry name" value="MoCoBD_1"/>
    <property type="match status" value="1"/>
</dbReference>
<dbReference type="Gene3D" id="3.30.390.50">
    <property type="entry name" value="CO dehydrogenase flavoprotein, C-terminal domain"/>
    <property type="match status" value="1"/>
</dbReference>
<evidence type="ECO:0000256" key="4">
    <source>
        <dbReference type="ARBA" id="ARBA00022630"/>
    </source>
</evidence>
<dbReference type="Pfam" id="PF03450">
    <property type="entry name" value="CO_deh_flav_C"/>
    <property type="match status" value="1"/>
</dbReference>
<dbReference type="Gene3D" id="3.30.465.10">
    <property type="match status" value="1"/>
</dbReference>
<dbReference type="GO" id="GO:0051537">
    <property type="term" value="F:2 iron, 2 sulfur cluster binding"/>
    <property type="evidence" value="ECO:0007669"/>
    <property type="project" value="UniProtKB-KW"/>
</dbReference>
<dbReference type="PANTHER" id="PTHR11908:SF132">
    <property type="entry name" value="ALDEHYDE OXIDASE 1-RELATED"/>
    <property type="match status" value="1"/>
</dbReference>
<reference evidence="18" key="1">
    <citation type="submission" date="2021-08" db="EMBL/GenBank/DDBJ databases">
        <title>WGS assembly of Ceratopteris richardii.</title>
        <authorList>
            <person name="Marchant D.B."/>
            <person name="Chen G."/>
            <person name="Jenkins J."/>
            <person name="Shu S."/>
            <person name="Leebens-Mack J."/>
            <person name="Grimwood J."/>
            <person name="Schmutz J."/>
            <person name="Soltis P."/>
            <person name="Soltis D."/>
            <person name="Chen Z.-H."/>
        </authorList>
    </citation>
    <scope>NUCLEOTIDE SEQUENCE</scope>
    <source>
        <strain evidence="18">Whitten #5841</strain>
        <tissue evidence="18">Leaf</tissue>
    </source>
</reference>
<keyword evidence="9 15" id="KW-0408">Iron</keyword>
<dbReference type="InterPro" id="IPR036856">
    <property type="entry name" value="Ald_Oxase/Xan_DH_a/b_sf"/>
</dbReference>
<feature type="binding site" evidence="15">
    <location>
        <position position="126"/>
    </location>
    <ligand>
        <name>[2Fe-2S] cluster</name>
        <dbReference type="ChEBI" id="CHEBI:190135"/>
        <label>2</label>
    </ligand>
</feature>
<dbReference type="InterPro" id="IPR036683">
    <property type="entry name" value="CO_DH_flav_C_dom_sf"/>
</dbReference>
<dbReference type="InterPro" id="IPR036010">
    <property type="entry name" value="2Fe-2S_ferredoxin-like_sf"/>
</dbReference>
<comment type="cofactor">
    <cofactor evidence="12">
        <name>[2Fe-2S] cluster</name>
        <dbReference type="ChEBI" id="CHEBI:190135"/>
    </cofactor>
</comment>
<keyword evidence="7 14" id="KW-0274">FAD</keyword>
<dbReference type="InterPro" id="IPR016169">
    <property type="entry name" value="FAD-bd_PCMH_sub2"/>
</dbReference>
<keyword evidence="8" id="KW-0560">Oxidoreductase</keyword>
<dbReference type="Pfam" id="PF01799">
    <property type="entry name" value="Fer2_2"/>
    <property type="match status" value="1"/>
</dbReference>
<feature type="binding site" evidence="15">
    <location>
        <position position="83"/>
    </location>
    <ligand>
        <name>[2Fe-2S] cluster</name>
        <dbReference type="ChEBI" id="CHEBI:190135"/>
        <label>1</label>
    </ligand>
</feature>
<dbReference type="Pfam" id="PF20256">
    <property type="entry name" value="MoCoBD_2"/>
    <property type="match status" value="1"/>
</dbReference>
<dbReference type="InterPro" id="IPR002888">
    <property type="entry name" value="2Fe-2S-bd"/>
</dbReference>
<dbReference type="SUPFAM" id="SSF55447">
    <property type="entry name" value="CO dehydrogenase flavoprotein C-terminal domain-like"/>
    <property type="match status" value="1"/>
</dbReference>
<feature type="binding site" evidence="15">
    <location>
        <position position="123"/>
    </location>
    <ligand>
        <name>[2Fe-2S] cluster</name>
        <dbReference type="ChEBI" id="CHEBI:190135"/>
        <label>2</label>
    </ligand>
</feature>
<dbReference type="PANTHER" id="PTHR11908">
    <property type="entry name" value="XANTHINE DEHYDROGENASE"/>
    <property type="match status" value="1"/>
</dbReference>
<evidence type="ECO:0000256" key="11">
    <source>
        <dbReference type="ARBA" id="ARBA00023027"/>
    </source>
</evidence>
<evidence type="ECO:0000256" key="14">
    <source>
        <dbReference type="PIRSR" id="PIRSR000127-2"/>
    </source>
</evidence>
<dbReference type="Gene3D" id="1.10.150.120">
    <property type="entry name" value="[2Fe-2S]-binding domain"/>
    <property type="match status" value="1"/>
</dbReference>
<dbReference type="SUPFAM" id="SSF47741">
    <property type="entry name" value="CO dehydrogenase ISP C-domain like"/>
    <property type="match status" value="1"/>
</dbReference>
<evidence type="ECO:0000259" key="17">
    <source>
        <dbReference type="PROSITE" id="PS51387"/>
    </source>
</evidence>
<name>A0A8T2RJQ6_CERRI</name>
<keyword evidence="6 15" id="KW-0479">Metal-binding</keyword>
<dbReference type="GO" id="GO:0016491">
    <property type="term" value="F:oxidoreductase activity"/>
    <property type="evidence" value="ECO:0007669"/>
    <property type="project" value="UniProtKB-KW"/>
</dbReference>
<comment type="cofactor">
    <cofactor evidence="15">
        <name>Mo-molybdopterin</name>
        <dbReference type="ChEBI" id="CHEBI:71302"/>
    </cofactor>
    <text evidence="15">Binds 1 Mo-molybdopterin (Mo-MPT) cofactor per subunit.</text>
</comment>
<evidence type="ECO:0000256" key="5">
    <source>
        <dbReference type="ARBA" id="ARBA00022714"/>
    </source>
</evidence>
<feature type="domain" description="FAD-binding PCMH-type" evidence="17">
    <location>
        <begin position="298"/>
        <end position="488"/>
    </location>
</feature>
<dbReference type="SMART" id="SM01092">
    <property type="entry name" value="CO_deh_flav_C"/>
    <property type="match status" value="1"/>
</dbReference>
<evidence type="ECO:0000256" key="12">
    <source>
        <dbReference type="ARBA" id="ARBA00034078"/>
    </source>
</evidence>
<dbReference type="InterPro" id="IPR012675">
    <property type="entry name" value="Beta-grasp_dom_sf"/>
</dbReference>
<feature type="binding site" evidence="15">
    <location>
        <position position="200"/>
    </location>
    <ligand>
        <name>[2Fe-2S] cluster</name>
        <dbReference type="ChEBI" id="CHEBI:190135"/>
        <label>2</label>
    </ligand>
</feature>
<feature type="binding site" evidence="14">
    <location>
        <begin position="421"/>
        <end position="425"/>
    </location>
    <ligand>
        <name>FAD</name>
        <dbReference type="ChEBI" id="CHEBI:57692"/>
    </ligand>
</feature>
<feature type="binding site" evidence="15">
    <location>
        <position position="878"/>
    </location>
    <ligand>
        <name>Mo-molybdopterin</name>
        <dbReference type="ChEBI" id="CHEBI:71302"/>
    </ligand>
    <ligandPart>
        <name>Mo</name>
        <dbReference type="ChEBI" id="CHEBI:28685"/>
    </ligandPart>
</feature>
<proteinExistence type="inferred from homology"/>
<dbReference type="OMA" id="IPGPNYV"/>
<dbReference type="Pfam" id="PF00941">
    <property type="entry name" value="FAD_binding_5"/>
    <property type="match status" value="1"/>
</dbReference>
<keyword evidence="11" id="KW-0520">NAD</keyword>
<evidence type="ECO:0000256" key="10">
    <source>
        <dbReference type="ARBA" id="ARBA00023014"/>
    </source>
</evidence>
<comment type="cofactor">
    <cofactor evidence="15">
        <name>[2Fe-2S] cluster</name>
        <dbReference type="ChEBI" id="CHEBI:190135"/>
    </cofactor>
    <text evidence="15">Binds 2 [2Fe-2S] clusters.</text>
</comment>